<dbReference type="PANTHER" id="PTHR31896">
    <property type="entry name" value="FAMILY REGULATORY PROTEIN, PUTATIVE (AFU_ORTHOLOGUE AFUA_3G14730)-RELATED"/>
    <property type="match status" value="1"/>
</dbReference>
<dbReference type="InterPro" id="IPR051283">
    <property type="entry name" value="Sec_Metabolite_Acyltrans"/>
</dbReference>
<evidence type="ECO:0000256" key="1">
    <source>
        <dbReference type="ARBA" id="ARBA00022679"/>
    </source>
</evidence>
<protein>
    <submittedName>
        <fullName evidence="2">Uncharacterized protein</fullName>
    </submittedName>
</protein>
<reference evidence="2" key="1">
    <citation type="submission" date="2019-10" db="EMBL/GenBank/DDBJ databases">
        <authorList>
            <person name="Zhang R."/>
            <person name="Pan Y."/>
            <person name="Wang J."/>
            <person name="Ma R."/>
            <person name="Yu S."/>
        </authorList>
    </citation>
    <scope>NUCLEOTIDE SEQUENCE</scope>
    <source>
        <strain evidence="2">LA-IB0</strain>
        <tissue evidence="2">Leaf</tissue>
    </source>
</reference>
<evidence type="ECO:0000313" key="3">
    <source>
        <dbReference type="Proteomes" id="UP000826271"/>
    </source>
</evidence>
<proteinExistence type="predicted"/>
<dbReference type="Proteomes" id="UP000826271">
    <property type="component" value="Unassembled WGS sequence"/>
</dbReference>
<dbReference type="InterPro" id="IPR023213">
    <property type="entry name" value="CAT-like_dom_sf"/>
</dbReference>
<dbReference type="GO" id="GO:0016740">
    <property type="term" value="F:transferase activity"/>
    <property type="evidence" value="ECO:0007669"/>
    <property type="project" value="UniProtKB-KW"/>
</dbReference>
<gene>
    <name evidence="2" type="ORF">BUALT_Bualt07G0062800</name>
</gene>
<dbReference type="EMBL" id="WHWC01000007">
    <property type="protein sequence ID" value="KAG8379193.1"/>
    <property type="molecule type" value="Genomic_DNA"/>
</dbReference>
<evidence type="ECO:0000313" key="2">
    <source>
        <dbReference type="EMBL" id="KAG8379193.1"/>
    </source>
</evidence>
<dbReference type="Gene3D" id="3.30.559.10">
    <property type="entry name" value="Chloramphenicol acetyltransferase-like domain"/>
    <property type="match status" value="1"/>
</dbReference>
<name>A0AAV6XJE0_9LAMI</name>
<sequence length="352" mass="38536">MATIEVVSSCVVGMANKGVELSNSKMNLTPWDLKFLLLDPIQKGIFFHKPCESQEFENTIIHQLKTSLSRTLDLFPPLAGRLGTVKNTNNMTSYFIDCNNSGVEFTYAIARAVTMSNILESTYIPNMVSCFFNGSSNYEGISKPLLVVDGFFIGRTANHSIVDAGTHKISTLQALSAHLWQSVVRSRRQNTCNLNDQEVQFIILVDARARIVLPGGYFGNAAYGARTASSEHELLSHGLGYAALKVNELVDRQTREAAIKVVEDWVSNAIILERGSTNFVMASSPRHNVYGNDFGWGKPIAVRSGKGQNFDGRMTVLPAAGLDGGIDVEVCLAQETMHGMEDDALFMEVVAS</sequence>
<accession>A0AAV6XJE0</accession>
<keyword evidence="1" id="KW-0808">Transferase</keyword>
<dbReference type="AlphaFoldDB" id="A0AAV6XJE0"/>
<keyword evidence="3" id="KW-1185">Reference proteome</keyword>
<organism evidence="2 3">
    <name type="scientific">Buddleja alternifolia</name>
    <dbReference type="NCBI Taxonomy" id="168488"/>
    <lineage>
        <taxon>Eukaryota</taxon>
        <taxon>Viridiplantae</taxon>
        <taxon>Streptophyta</taxon>
        <taxon>Embryophyta</taxon>
        <taxon>Tracheophyta</taxon>
        <taxon>Spermatophyta</taxon>
        <taxon>Magnoliopsida</taxon>
        <taxon>eudicotyledons</taxon>
        <taxon>Gunneridae</taxon>
        <taxon>Pentapetalae</taxon>
        <taxon>asterids</taxon>
        <taxon>lamiids</taxon>
        <taxon>Lamiales</taxon>
        <taxon>Scrophulariaceae</taxon>
        <taxon>Buddlejeae</taxon>
        <taxon>Buddleja</taxon>
    </lineage>
</organism>
<comment type="caution">
    <text evidence="2">The sequence shown here is derived from an EMBL/GenBank/DDBJ whole genome shotgun (WGS) entry which is preliminary data.</text>
</comment>
<dbReference type="PANTHER" id="PTHR31896:SF43">
    <property type="entry name" value="PROTEIN ENHANCED PSEUDOMONAS SUSCEPTIBILITY 1"/>
    <property type="match status" value="1"/>
</dbReference>
<dbReference type="Pfam" id="PF02458">
    <property type="entry name" value="Transferase"/>
    <property type="match status" value="2"/>
</dbReference>